<dbReference type="PANTHER" id="PTHR30344:SF1">
    <property type="entry name" value="6-PHOSPHOGLUCONOLACTONASE"/>
    <property type="match status" value="1"/>
</dbReference>
<protein>
    <submittedName>
        <fullName evidence="2">Lactonase family protein</fullName>
    </submittedName>
</protein>
<sequence>MPGARAWIGSFTSAGGPGVVAAEVDPATGTLTPTGASHAVPDPSYLALGPDGTVLYAVSETADGAVAAFDVSGPAPCPLAPPRPVQGAAPTHLALAHGHLLTAHYTSGGVSTLLITADGTPGPVSGLLRHRGSGPDPERQTGPHAHQVVAAPGGLLLLSTDLGTDSVRIAALDPAAGGLRPHGETRLRAGTGPRHLAFHPDGRHVYVLCELTPVLVVCGWDAAAGTLEPLAELPLPGAGGYPSALVASPDGRFLWAAVRGDDTVHVLATGPAPGAPRPVVSVPSGGHWPRDLALHPSGRWLYAAHERSGEVTWLAVDPATGIPEAAGSIPVPAASCVVFG</sequence>
<dbReference type="RefSeq" id="WP_258788210.1">
    <property type="nucleotide sequence ID" value="NZ_JANUGQ010000011.1"/>
</dbReference>
<evidence type="ECO:0000313" key="2">
    <source>
        <dbReference type="EMBL" id="MCS0636950.1"/>
    </source>
</evidence>
<dbReference type="SUPFAM" id="SSF51004">
    <property type="entry name" value="C-terminal (heme d1) domain of cytochrome cd1-nitrite reductase"/>
    <property type="match status" value="1"/>
</dbReference>
<comment type="caution">
    <text evidence="2">The sequence shown here is derived from an EMBL/GenBank/DDBJ whole genome shotgun (WGS) entry which is preliminary data.</text>
</comment>
<dbReference type="Pfam" id="PF10282">
    <property type="entry name" value="Lactonase"/>
    <property type="match status" value="1"/>
</dbReference>
<evidence type="ECO:0000256" key="1">
    <source>
        <dbReference type="ARBA" id="ARBA00005564"/>
    </source>
</evidence>
<evidence type="ECO:0000313" key="3">
    <source>
        <dbReference type="Proteomes" id="UP001431313"/>
    </source>
</evidence>
<dbReference type="EMBL" id="JANUGQ010000011">
    <property type="protein sequence ID" value="MCS0636950.1"/>
    <property type="molecule type" value="Genomic_DNA"/>
</dbReference>
<dbReference type="PANTHER" id="PTHR30344">
    <property type="entry name" value="6-PHOSPHOGLUCONOLACTONASE-RELATED"/>
    <property type="match status" value="1"/>
</dbReference>
<keyword evidence="3" id="KW-1185">Reference proteome</keyword>
<dbReference type="InterPro" id="IPR011048">
    <property type="entry name" value="Haem_d1_sf"/>
</dbReference>
<dbReference type="InterPro" id="IPR019405">
    <property type="entry name" value="Lactonase_7-beta_prop"/>
</dbReference>
<dbReference type="Proteomes" id="UP001431313">
    <property type="component" value="Unassembled WGS sequence"/>
</dbReference>
<accession>A0ABT2CHR7</accession>
<dbReference type="Gene3D" id="2.130.10.10">
    <property type="entry name" value="YVTN repeat-like/Quinoprotein amine dehydrogenase"/>
    <property type="match status" value="1"/>
</dbReference>
<dbReference type="InterPro" id="IPR050282">
    <property type="entry name" value="Cycloisomerase_2"/>
</dbReference>
<gene>
    <name evidence="2" type="ORF">NX801_15030</name>
</gene>
<dbReference type="InterPro" id="IPR015943">
    <property type="entry name" value="WD40/YVTN_repeat-like_dom_sf"/>
</dbReference>
<organism evidence="2 3">
    <name type="scientific">Streptomyces pyxinae</name>
    <dbReference type="NCBI Taxonomy" id="2970734"/>
    <lineage>
        <taxon>Bacteria</taxon>
        <taxon>Bacillati</taxon>
        <taxon>Actinomycetota</taxon>
        <taxon>Actinomycetes</taxon>
        <taxon>Kitasatosporales</taxon>
        <taxon>Streptomycetaceae</taxon>
        <taxon>Streptomyces</taxon>
    </lineage>
</organism>
<proteinExistence type="inferred from homology"/>
<name>A0ABT2CHR7_9ACTN</name>
<reference evidence="2" key="1">
    <citation type="submission" date="2022-08" db="EMBL/GenBank/DDBJ databases">
        <authorList>
            <person name="Somphong A."/>
            <person name="Phongsopitanun W."/>
        </authorList>
    </citation>
    <scope>NUCLEOTIDE SEQUENCE</scope>
    <source>
        <strain evidence="2">LP05-1</strain>
    </source>
</reference>
<comment type="similarity">
    <text evidence="1">Belongs to the cycloisomerase 2 family.</text>
</comment>